<gene>
    <name evidence="1" type="ORF">F2P45_12040</name>
</gene>
<name>A0ABX0NS54_9BURK</name>
<dbReference type="EMBL" id="WHJH01000011">
    <property type="protein sequence ID" value="NHZ89736.1"/>
    <property type="molecule type" value="Genomic_DNA"/>
</dbReference>
<evidence type="ECO:0000313" key="1">
    <source>
        <dbReference type="EMBL" id="NHZ89736.1"/>
    </source>
</evidence>
<dbReference type="RefSeq" id="WP_166874595.1">
    <property type="nucleotide sequence ID" value="NZ_WHJH01000011.1"/>
</dbReference>
<sequence length="101" mass="11054">MVPLARPGRRAAVSLLGNGHVLSAIQKINARDPSYGLLSMIVMVDSEGNAQSVNVYVTPDAKLSEMAGFVAMKEKYKPARCAGKPCAMPFPYTMTFTRKWF</sequence>
<dbReference type="Proteomes" id="UP000609726">
    <property type="component" value="Unassembled WGS sequence"/>
</dbReference>
<accession>A0ABX0NS54</accession>
<organism evidence="1 2">
    <name type="scientific">Massilia mucilaginosa</name>
    <dbReference type="NCBI Taxonomy" id="2609282"/>
    <lineage>
        <taxon>Bacteria</taxon>
        <taxon>Pseudomonadati</taxon>
        <taxon>Pseudomonadota</taxon>
        <taxon>Betaproteobacteria</taxon>
        <taxon>Burkholderiales</taxon>
        <taxon>Oxalobacteraceae</taxon>
        <taxon>Telluria group</taxon>
        <taxon>Massilia</taxon>
    </lineage>
</organism>
<reference evidence="1 2" key="1">
    <citation type="submission" date="2019-10" db="EMBL/GenBank/DDBJ databases">
        <title>Taxonomy of Antarctic Massilia spp.: description of Massilia rubra sp. nov., Massilia aquatica sp. nov., Massilia mucilaginosa sp. nov., Massilia frigida sp. nov. isolated from streams, lakes and regoliths.</title>
        <authorList>
            <person name="Holochova P."/>
            <person name="Sedlacek I."/>
            <person name="Kralova S."/>
            <person name="Maslanova I."/>
            <person name="Busse H.-J."/>
            <person name="Stankova E."/>
            <person name="Vrbovska V."/>
            <person name="Kovarovic V."/>
            <person name="Bartak M."/>
            <person name="Svec P."/>
            <person name="Pantucek R."/>
        </authorList>
    </citation>
    <scope>NUCLEOTIDE SEQUENCE [LARGE SCALE GENOMIC DNA]</scope>
    <source>
        <strain evidence="1 2">CCM 8733</strain>
    </source>
</reference>
<keyword evidence="2" id="KW-1185">Reference proteome</keyword>
<comment type="caution">
    <text evidence="1">The sequence shown here is derived from an EMBL/GenBank/DDBJ whole genome shotgun (WGS) entry which is preliminary data.</text>
</comment>
<evidence type="ECO:0000313" key="2">
    <source>
        <dbReference type="Proteomes" id="UP000609726"/>
    </source>
</evidence>
<evidence type="ECO:0008006" key="3">
    <source>
        <dbReference type="Google" id="ProtNLM"/>
    </source>
</evidence>
<protein>
    <recommendedName>
        <fullName evidence="3">TonB C-terminal domain-containing protein</fullName>
    </recommendedName>
</protein>
<proteinExistence type="predicted"/>